<name>A0A6J6C917_9ZZZZ</name>
<evidence type="ECO:0000313" key="2">
    <source>
        <dbReference type="EMBL" id="CAB4547870.1"/>
    </source>
</evidence>
<evidence type="ECO:0000259" key="1">
    <source>
        <dbReference type="PROSITE" id="PS51704"/>
    </source>
</evidence>
<organism evidence="2">
    <name type="scientific">freshwater metagenome</name>
    <dbReference type="NCBI Taxonomy" id="449393"/>
    <lineage>
        <taxon>unclassified sequences</taxon>
        <taxon>metagenomes</taxon>
        <taxon>ecological metagenomes</taxon>
    </lineage>
</organism>
<evidence type="ECO:0000313" key="4">
    <source>
        <dbReference type="EMBL" id="CAB4644808.1"/>
    </source>
</evidence>
<protein>
    <submittedName>
        <fullName evidence="2">Unannotated protein</fullName>
    </submittedName>
</protein>
<dbReference type="GO" id="GO:0006629">
    <property type="term" value="P:lipid metabolic process"/>
    <property type="evidence" value="ECO:0007669"/>
    <property type="project" value="InterPro"/>
</dbReference>
<dbReference type="EMBL" id="CAEZSU010000052">
    <property type="protein sequence ID" value="CAB4547870.1"/>
    <property type="molecule type" value="Genomic_DNA"/>
</dbReference>
<dbReference type="Gene3D" id="3.20.20.190">
    <property type="entry name" value="Phosphatidylinositol (PI) phosphodiesterase"/>
    <property type="match status" value="1"/>
</dbReference>
<dbReference type="PANTHER" id="PTHR46211">
    <property type="entry name" value="GLYCEROPHOSPHORYL DIESTER PHOSPHODIESTERASE"/>
    <property type="match status" value="1"/>
</dbReference>
<proteinExistence type="predicted"/>
<sequence length="247" mass="26598">MGQAVAVTRLPSLRPPIGFAHRGAKAHAPENTMEAFELALRLGATGLESDVWVTADGIAVLDHDGLVGRRPLRRPISESMSADLPRHIPTLRDLYAVIGRSVDLSLDIKDPAVAAEVVACARDVGAEDRLWLCHPDRQLVSSWRELSSNVNLVESTRASKFVGSPELHIAQSADLGIDVINLHHSDWSGGSVAMAHRFGLLAFGWDAQFDRILDELLDCGIDGVYSDHVDTMMVSIAKITGSGHSGA</sequence>
<dbReference type="PANTHER" id="PTHR46211:SF14">
    <property type="entry name" value="GLYCEROPHOSPHODIESTER PHOSPHODIESTERASE"/>
    <property type="match status" value="1"/>
</dbReference>
<dbReference type="SUPFAM" id="SSF51695">
    <property type="entry name" value="PLC-like phosphodiesterases"/>
    <property type="match status" value="1"/>
</dbReference>
<dbReference type="EMBL" id="CAEZTG010000190">
    <property type="protein sequence ID" value="CAB4578554.1"/>
    <property type="molecule type" value="Genomic_DNA"/>
</dbReference>
<dbReference type="InterPro" id="IPR017946">
    <property type="entry name" value="PLC-like_Pdiesterase_TIM-brl"/>
</dbReference>
<reference evidence="2" key="1">
    <citation type="submission" date="2020-05" db="EMBL/GenBank/DDBJ databases">
        <authorList>
            <person name="Chiriac C."/>
            <person name="Salcher M."/>
            <person name="Ghai R."/>
            <person name="Kavagutti S V."/>
        </authorList>
    </citation>
    <scope>NUCLEOTIDE SEQUENCE</scope>
</reference>
<dbReference type="PROSITE" id="PS51704">
    <property type="entry name" value="GP_PDE"/>
    <property type="match status" value="1"/>
</dbReference>
<gene>
    <name evidence="2" type="ORF">UFOPK1495_00638</name>
    <name evidence="3" type="ORF">UFOPK1603_01597</name>
    <name evidence="4" type="ORF">UFOPK2143_00929</name>
</gene>
<dbReference type="GO" id="GO:0008081">
    <property type="term" value="F:phosphoric diester hydrolase activity"/>
    <property type="evidence" value="ECO:0007669"/>
    <property type="project" value="InterPro"/>
</dbReference>
<dbReference type="InterPro" id="IPR030395">
    <property type="entry name" value="GP_PDE_dom"/>
</dbReference>
<dbReference type="EMBL" id="CAEZVV010000050">
    <property type="protein sequence ID" value="CAB4644808.1"/>
    <property type="molecule type" value="Genomic_DNA"/>
</dbReference>
<dbReference type="Pfam" id="PF03009">
    <property type="entry name" value="GDPD"/>
    <property type="match status" value="1"/>
</dbReference>
<dbReference type="AlphaFoldDB" id="A0A6J6C917"/>
<evidence type="ECO:0000313" key="3">
    <source>
        <dbReference type="EMBL" id="CAB4578554.1"/>
    </source>
</evidence>
<feature type="domain" description="GP-PDE" evidence="1">
    <location>
        <begin position="16"/>
        <end position="236"/>
    </location>
</feature>
<dbReference type="CDD" id="cd08556">
    <property type="entry name" value="GDPD"/>
    <property type="match status" value="1"/>
</dbReference>
<accession>A0A6J6C917</accession>